<evidence type="ECO:0000256" key="8">
    <source>
        <dbReference type="ARBA" id="ARBA00023077"/>
    </source>
</evidence>
<keyword evidence="8 12" id="KW-0798">TonB box</keyword>
<dbReference type="SUPFAM" id="SSF56935">
    <property type="entry name" value="Porins"/>
    <property type="match status" value="1"/>
</dbReference>
<evidence type="ECO:0000256" key="10">
    <source>
        <dbReference type="ARBA" id="ARBA00023237"/>
    </source>
</evidence>
<evidence type="ECO:0000259" key="13">
    <source>
        <dbReference type="Pfam" id="PF00593"/>
    </source>
</evidence>
<dbReference type="InterPro" id="IPR039426">
    <property type="entry name" value="TonB-dep_rcpt-like"/>
</dbReference>
<dbReference type="AlphaFoldDB" id="A0A9E5JX00"/>
<name>A0A9E5JX00_9GAMM</name>
<comment type="similarity">
    <text evidence="11 12">Belongs to the TonB-dependent receptor family.</text>
</comment>
<evidence type="ECO:0000256" key="9">
    <source>
        <dbReference type="ARBA" id="ARBA00023136"/>
    </source>
</evidence>
<sequence length="741" mass="81279">MNAISASKNKSNQQVKSINRFHKAALIPSLLACCYATESLAQSQRQAIEEVVVTAQKREESLQDTPIAVTALTGNMLERQFALDLKDISGSVPSLVVTSVVNSGMTAAISIRGIGVQEADGFIDPSVGVVVDGVYQGSNTTALLDLFDVEQIEILRGPQGTLFGANTIGGVVNVTTAKPDSEFGGKVKVSAGNWGRRDTAISLTGPLIEDKLLAKIAIMQKKFDGFYENVIDGSDMGSQDVLSGRGYLSYVGAESFDATLQFEYGKGRNDSPVVMNYADPGMAFYVPGYSKTLGDSEDFNSATQVKDASDYDISGTTLTMNWELDAATITSISNYREFELDEWTDQDGSPQSLLDTRRITNNRQISQELRANIAISDRFDLTAGAYYFFQNWALNSYSDLTAFDVFLPGYEALMFPEQDDESYSVFAQGYYDLTGSVRLQAGLRYTYQEKEMTILNQTASFGNVLAETPASGKDHWENLGWRIGFDWQVDDGAMVYGYQARGFKSGGFNGRINFPEDIGPYDPEIVDTWEVGAKTDWFDGTLRINAALFYNDYQDMQVDQLRYVGADVVTRVENAAGAVIQGVELEVTAVPVAGLTLNASLSYMDAEYDDFYFDVDANPANGQEDASGLELRNAPQMQGSLGIAYDMDFGPGFSTFNLVASYSDERQTDTRNHPVGSIEAMWIYNASLRWTDSSETWSIALQGKNLSDEKYIASGFHAPGVMNFVAYGDRRTVAAEVAYNF</sequence>
<organism evidence="15 16">
    <name type="scientific">Pseudomaricurvus hydrocarbonicus</name>
    <dbReference type="NCBI Taxonomy" id="1470433"/>
    <lineage>
        <taxon>Bacteria</taxon>
        <taxon>Pseudomonadati</taxon>
        <taxon>Pseudomonadota</taxon>
        <taxon>Gammaproteobacteria</taxon>
        <taxon>Cellvibrionales</taxon>
        <taxon>Cellvibrionaceae</taxon>
        <taxon>Pseudomaricurvus</taxon>
    </lineage>
</organism>
<feature type="domain" description="TonB-dependent receptor-like beta-barrel" evidence="13">
    <location>
        <begin position="260"/>
        <end position="706"/>
    </location>
</feature>
<evidence type="ECO:0000256" key="4">
    <source>
        <dbReference type="ARBA" id="ARBA00022496"/>
    </source>
</evidence>
<keyword evidence="16" id="KW-1185">Reference proteome</keyword>
<keyword evidence="10 11" id="KW-0998">Cell outer membrane</keyword>
<evidence type="ECO:0000256" key="7">
    <source>
        <dbReference type="ARBA" id="ARBA00023065"/>
    </source>
</evidence>
<evidence type="ECO:0000313" key="16">
    <source>
        <dbReference type="Proteomes" id="UP000787472"/>
    </source>
</evidence>
<keyword evidence="3 11" id="KW-1134">Transmembrane beta strand</keyword>
<evidence type="ECO:0000256" key="1">
    <source>
        <dbReference type="ARBA" id="ARBA00004571"/>
    </source>
</evidence>
<dbReference type="Pfam" id="PF00593">
    <property type="entry name" value="TonB_dep_Rec_b-barrel"/>
    <property type="match status" value="1"/>
</dbReference>
<evidence type="ECO:0000256" key="12">
    <source>
        <dbReference type="RuleBase" id="RU003357"/>
    </source>
</evidence>
<evidence type="ECO:0000256" key="2">
    <source>
        <dbReference type="ARBA" id="ARBA00022448"/>
    </source>
</evidence>
<reference evidence="15" key="1">
    <citation type="submission" date="2020-03" db="EMBL/GenBank/DDBJ databases">
        <authorList>
            <person name="Guo F."/>
        </authorList>
    </citation>
    <scope>NUCLEOTIDE SEQUENCE</scope>
    <source>
        <strain evidence="15">JCM 30134</strain>
    </source>
</reference>
<keyword evidence="9 11" id="KW-0472">Membrane</keyword>
<evidence type="ECO:0000256" key="11">
    <source>
        <dbReference type="PROSITE-ProRule" id="PRU01360"/>
    </source>
</evidence>
<dbReference type="RefSeq" id="WP_167188423.1">
    <property type="nucleotide sequence ID" value="NZ_JAAONZ010000012.1"/>
</dbReference>
<evidence type="ECO:0000256" key="3">
    <source>
        <dbReference type="ARBA" id="ARBA00022452"/>
    </source>
</evidence>
<dbReference type="EMBL" id="JAAONZ010000012">
    <property type="protein sequence ID" value="NHO66844.1"/>
    <property type="molecule type" value="Genomic_DNA"/>
</dbReference>
<keyword evidence="4" id="KW-0410">Iron transport</keyword>
<dbReference type="InterPro" id="IPR036942">
    <property type="entry name" value="Beta-barrel_TonB_sf"/>
</dbReference>
<evidence type="ECO:0000259" key="14">
    <source>
        <dbReference type="Pfam" id="PF07715"/>
    </source>
</evidence>
<dbReference type="PROSITE" id="PS52016">
    <property type="entry name" value="TONB_DEPENDENT_REC_3"/>
    <property type="match status" value="1"/>
</dbReference>
<dbReference type="Pfam" id="PF07715">
    <property type="entry name" value="Plug"/>
    <property type="match status" value="1"/>
</dbReference>
<dbReference type="InterPro" id="IPR000531">
    <property type="entry name" value="Beta-barrel_TonB"/>
</dbReference>
<dbReference type="InterPro" id="IPR012910">
    <property type="entry name" value="Plug_dom"/>
</dbReference>
<dbReference type="GO" id="GO:0009279">
    <property type="term" value="C:cell outer membrane"/>
    <property type="evidence" value="ECO:0007669"/>
    <property type="project" value="UniProtKB-SubCell"/>
</dbReference>
<evidence type="ECO:0000256" key="5">
    <source>
        <dbReference type="ARBA" id="ARBA00022692"/>
    </source>
</evidence>
<dbReference type="CDD" id="cd01347">
    <property type="entry name" value="ligand_gated_channel"/>
    <property type="match status" value="1"/>
</dbReference>
<evidence type="ECO:0000313" key="15">
    <source>
        <dbReference type="EMBL" id="NHO66844.1"/>
    </source>
</evidence>
<keyword evidence="7" id="KW-0406">Ion transport</keyword>
<dbReference type="Proteomes" id="UP000787472">
    <property type="component" value="Unassembled WGS sequence"/>
</dbReference>
<gene>
    <name evidence="15" type="ORF">G8770_14935</name>
</gene>
<feature type="domain" description="TonB-dependent receptor plug" evidence="14">
    <location>
        <begin position="62"/>
        <end position="171"/>
    </location>
</feature>
<keyword evidence="15" id="KW-0675">Receptor</keyword>
<keyword evidence="5 11" id="KW-0812">Transmembrane</keyword>
<dbReference type="PANTHER" id="PTHR32552">
    <property type="entry name" value="FERRICHROME IRON RECEPTOR-RELATED"/>
    <property type="match status" value="1"/>
</dbReference>
<proteinExistence type="inferred from homology"/>
<protein>
    <submittedName>
        <fullName evidence="15">TonB-dependent receptor</fullName>
    </submittedName>
</protein>
<comment type="caution">
    <text evidence="15">The sequence shown here is derived from an EMBL/GenBank/DDBJ whole genome shotgun (WGS) entry which is preliminary data.</text>
</comment>
<keyword evidence="2 11" id="KW-0813">Transport</keyword>
<dbReference type="GO" id="GO:0006826">
    <property type="term" value="P:iron ion transport"/>
    <property type="evidence" value="ECO:0007669"/>
    <property type="project" value="UniProtKB-KW"/>
</dbReference>
<keyword evidence="6" id="KW-0408">Iron</keyword>
<dbReference type="PANTHER" id="PTHR32552:SF81">
    <property type="entry name" value="TONB-DEPENDENT OUTER MEMBRANE RECEPTOR"/>
    <property type="match status" value="1"/>
</dbReference>
<evidence type="ECO:0000256" key="6">
    <source>
        <dbReference type="ARBA" id="ARBA00023004"/>
    </source>
</evidence>
<accession>A0A9E5JX00</accession>
<comment type="subcellular location">
    <subcellularLocation>
        <location evidence="1 11">Cell outer membrane</location>
        <topology evidence="1 11">Multi-pass membrane protein</topology>
    </subcellularLocation>
</comment>
<dbReference type="Gene3D" id="2.40.170.20">
    <property type="entry name" value="TonB-dependent receptor, beta-barrel domain"/>
    <property type="match status" value="1"/>
</dbReference>